<sequence length="263" mass="30529">MPEHIPRGDRVLEAGLINCSLPAPWLINRTGDSYRKRNQLRYMINVGRNIARETATTHYLLVSDIELYPSPGLIPKFLDMILRQDEPALQRKNPRVFVLQIFEVKRITHVPDDKNELVKMLRNGSAIAFHKYVCPSCHAVPRSDEWINTRPSADNSLKVFHIGKRKGRWEPIYIGTNRDPFYDERISWEGKGDKMPQGYVLCVYDYDLLVLDNAFLVHKPGIKRYTDDPVRPQLEKQNYDLINNVILPELEILFGKRQGCSVM</sequence>
<accession>A0A482XE91</accession>
<dbReference type="InParanoid" id="A0A482XE91"/>
<dbReference type="Pfam" id="PF13896">
    <property type="entry name" value="Glyco_transf_49"/>
    <property type="match status" value="1"/>
</dbReference>
<dbReference type="SMR" id="A0A482XE91"/>
<keyword evidence="2" id="KW-1185">Reference proteome</keyword>
<dbReference type="STRING" id="195883.A0A482XE91"/>
<evidence type="ECO:0000313" key="2">
    <source>
        <dbReference type="Proteomes" id="UP000291343"/>
    </source>
</evidence>
<proteinExistence type="predicted"/>
<dbReference type="AlphaFoldDB" id="A0A482XE91"/>
<reference evidence="1 2" key="1">
    <citation type="journal article" date="2017" name="Gigascience">
        <title>Genome sequence of the small brown planthopper, Laodelphax striatellus.</title>
        <authorList>
            <person name="Zhu J."/>
            <person name="Jiang F."/>
            <person name="Wang X."/>
            <person name="Yang P."/>
            <person name="Bao Y."/>
            <person name="Zhao W."/>
            <person name="Wang W."/>
            <person name="Lu H."/>
            <person name="Wang Q."/>
            <person name="Cui N."/>
            <person name="Li J."/>
            <person name="Chen X."/>
            <person name="Luo L."/>
            <person name="Yu J."/>
            <person name="Kang L."/>
            <person name="Cui F."/>
        </authorList>
    </citation>
    <scope>NUCLEOTIDE SEQUENCE [LARGE SCALE GENOMIC DNA]</scope>
    <source>
        <strain evidence="1">Lst14</strain>
    </source>
</reference>
<name>A0A482XE91_LAOST</name>
<protein>
    <recommendedName>
        <fullName evidence="3">N-acetyllactosaminide beta-1,3-N-acetylglucosaminyltransferase</fullName>
    </recommendedName>
</protein>
<dbReference type="PANTHER" id="PTHR47412">
    <property type="entry name" value="FI01434P-RELATED"/>
    <property type="match status" value="1"/>
</dbReference>
<dbReference type="PANTHER" id="PTHR47412:SF1">
    <property type="entry name" value="FI01434P-RELATED"/>
    <property type="match status" value="1"/>
</dbReference>
<dbReference type="EMBL" id="QKKF02012223">
    <property type="protein sequence ID" value="RZF43749.1"/>
    <property type="molecule type" value="Genomic_DNA"/>
</dbReference>
<evidence type="ECO:0000313" key="1">
    <source>
        <dbReference type="EMBL" id="RZF43749.1"/>
    </source>
</evidence>
<dbReference type="OrthoDB" id="9974378at2759"/>
<comment type="caution">
    <text evidence="1">The sequence shown here is derived from an EMBL/GenBank/DDBJ whole genome shotgun (WGS) entry which is preliminary data.</text>
</comment>
<evidence type="ECO:0008006" key="3">
    <source>
        <dbReference type="Google" id="ProtNLM"/>
    </source>
</evidence>
<gene>
    <name evidence="1" type="ORF">LSTR_LSTR009172</name>
</gene>
<organism evidence="1 2">
    <name type="scientific">Laodelphax striatellus</name>
    <name type="common">Small brown planthopper</name>
    <name type="synonym">Delphax striatella</name>
    <dbReference type="NCBI Taxonomy" id="195883"/>
    <lineage>
        <taxon>Eukaryota</taxon>
        <taxon>Metazoa</taxon>
        <taxon>Ecdysozoa</taxon>
        <taxon>Arthropoda</taxon>
        <taxon>Hexapoda</taxon>
        <taxon>Insecta</taxon>
        <taxon>Pterygota</taxon>
        <taxon>Neoptera</taxon>
        <taxon>Paraneoptera</taxon>
        <taxon>Hemiptera</taxon>
        <taxon>Auchenorrhyncha</taxon>
        <taxon>Fulgoroidea</taxon>
        <taxon>Delphacidae</taxon>
        <taxon>Criomorphinae</taxon>
        <taxon>Laodelphax</taxon>
    </lineage>
</organism>
<dbReference type="Proteomes" id="UP000291343">
    <property type="component" value="Unassembled WGS sequence"/>
</dbReference>